<dbReference type="EMBL" id="WWBZ02000073">
    <property type="protein sequence ID" value="KAF4302342.1"/>
    <property type="molecule type" value="Genomic_DNA"/>
</dbReference>
<dbReference type="SUPFAM" id="SSF51735">
    <property type="entry name" value="NAD(P)-binding Rossmann-fold domains"/>
    <property type="match status" value="1"/>
</dbReference>
<dbReference type="InterPro" id="IPR036291">
    <property type="entry name" value="NAD(P)-bd_dom_sf"/>
</dbReference>
<organism evidence="3 4">
    <name type="scientific">Botryosphaeria dothidea</name>
    <dbReference type="NCBI Taxonomy" id="55169"/>
    <lineage>
        <taxon>Eukaryota</taxon>
        <taxon>Fungi</taxon>
        <taxon>Dikarya</taxon>
        <taxon>Ascomycota</taxon>
        <taxon>Pezizomycotina</taxon>
        <taxon>Dothideomycetes</taxon>
        <taxon>Dothideomycetes incertae sedis</taxon>
        <taxon>Botryosphaeriales</taxon>
        <taxon>Botryosphaeriaceae</taxon>
        <taxon>Botryosphaeria</taxon>
    </lineage>
</organism>
<comment type="caution">
    <text evidence="3">The sequence shown here is derived from an EMBL/GenBank/DDBJ whole genome shotgun (WGS) entry which is preliminary data.</text>
</comment>
<protein>
    <submittedName>
        <fullName evidence="3">3-hydroxyacyl- protein</fullName>
    </submittedName>
</protein>
<dbReference type="AlphaFoldDB" id="A0A8H4IJJ2"/>
<reference evidence="3" key="1">
    <citation type="submission" date="2020-04" db="EMBL/GenBank/DDBJ databases">
        <title>Genome Assembly and Annotation of Botryosphaeria dothidea sdau 11-99, a Latent Pathogen of Apple Fruit Ring Rot in China.</title>
        <authorList>
            <person name="Yu C."/>
            <person name="Diao Y."/>
            <person name="Lu Q."/>
            <person name="Zhao J."/>
            <person name="Cui S."/>
            <person name="Peng C."/>
            <person name="He B."/>
            <person name="Liu H."/>
        </authorList>
    </citation>
    <scope>NUCLEOTIDE SEQUENCE [LARGE SCALE GENOMIC DNA]</scope>
    <source>
        <strain evidence="3">Sdau11-99</strain>
    </source>
</reference>
<dbReference type="PRINTS" id="PR00081">
    <property type="entry name" value="GDHRDH"/>
</dbReference>
<proteinExistence type="inferred from homology"/>
<gene>
    <name evidence="3" type="ORF">GTA08_BOTSDO09796</name>
</gene>
<sequence>MSSSSLSGSPYILDPSSHANVSGKVVVISGAANGIGAALARALHAHGTAALALGDTDAAAGQALAAALPGTTFVRTDVRRYGDVVTLFKAAKAAHGRVDAAVGCAGVLERGMWFGESMTPEGVEEAPDMATVEVNLQGGLYFARVACGYLNGGGDKALVLVSSAAGFRESPGLPVYQTTKTGLLGLARNLSLTLHPTTGIRTNILLPAMTETGMVGPAAQLFRTAGLAINSAEDVAAFMVDMIARKERNGKALNGLAVYVEGGRGWEIEEGLKRTMKQWLGAEPVERIEEDKRVVEAEMWGK</sequence>
<evidence type="ECO:0000256" key="2">
    <source>
        <dbReference type="ARBA" id="ARBA00023002"/>
    </source>
</evidence>
<dbReference type="InterPro" id="IPR002347">
    <property type="entry name" value="SDR_fam"/>
</dbReference>
<name>A0A8H4IJJ2_9PEZI</name>
<dbReference type="Gene3D" id="3.40.50.720">
    <property type="entry name" value="NAD(P)-binding Rossmann-like Domain"/>
    <property type="match status" value="1"/>
</dbReference>
<dbReference type="PANTHER" id="PTHR44229">
    <property type="entry name" value="15-HYDROXYPROSTAGLANDIN DEHYDROGENASE [NAD(+)]"/>
    <property type="match status" value="1"/>
</dbReference>
<dbReference type="Proteomes" id="UP000572817">
    <property type="component" value="Unassembled WGS sequence"/>
</dbReference>
<dbReference type="GO" id="GO:0016616">
    <property type="term" value="F:oxidoreductase activity, acting on the CH-OH group of donors, NAD or NADP as acceptor"/>
    <property type="evidence" value="ECO:0007669"/>
    <property type="project" value="TreeGrafter"/>
</dbReference>
<evidence type="ECO:0000313" key="3">
    <source>
        <dbReference type="EMBL" id="KAF4302342.1"/>
    </source>
</evidence>
<evidence type="ECO:0000256" key="1">
    <source>
        <dbReference type="ARBA" id="ARBA00006484"/>
    </source>
</evidence>
<dbReference type="OrthoDB" id="37659at2759"/>
<dbReference type="GO" id="GO:0005737">
    <property type="term" value="C:cytoplasm"/>
    <property type="evidence" value="ECO:0007669"/>
    <property type="project" value="TreeGrafter"/>
</dbReference>
<dbReference type="PANTHER" id="PTHR44229:SF4">
    <property type="entry name" value="15-HYDROXYPROSTAGLANDIN DEHYDROGENASE [NAD(+)]"/>
    <property type="match status" value="1"/>
</dbReference>
<keyword evidence="4" id="KW-1185">Reference proteome</keyword>
<evidence type="ECO:0000313" key="4">
    <source>
        <dbReference type="Proteomes" id="UP000572817"/>
    </source>
</evidence>
<accession>A0A8H4IJJ2</accession>
<comment type="similarity">
    <text evidence="1">Belongs to the short-chain dehydrogenases/reductases (SDR) family.</text>
</comment>
<keyword evidence="2" id="KW-0560">Oxidoreductase</keyword>
<dbReference type="Pfam" id="PF00106">
    <property type="entry name" value="adh_short"/>
    <property type="match status" value="1"/>
</dbReference>